<comment type="similarity">
    <text evidence="1">Belongs to the DP1 family.</text>
</comment>
<dbReference type="PANTHER" id="PTHR12300">
    <property type="entry name" value="HVA22-LIKE PROTEINS"/>
    <property type="match status" value="1"/>
</dbReference>
<reference evidence="3" key="1">
    <citation type="submission" date="2022-11" db="UniProtKB">
        <authorList>
            <consortium name="WormBaseParasite"/>
        </authorList>
    </citation>
    <scope>IDENTIFICATION</scope>
</reference>
<feature type="transmembrane region" description="Helical" evidence="1">
    <location>
        <begin position="137"/>
        <end position="154"/>
    </location>
</feature>
<evidence type="ECO:0000313" key="2">
    <source>
        <dbReference type="Proteomes" id="UP000887578"/>
    </source>
</evidence>
<organism evidence="2 3">
    <name type="scientific">Panagrolaimus davidi</name>
    <dbReference type="NCBI Taxonomy" id="227884"/>
    <lineage>
        <taxon>Eukaryota</taxon>
        <taxon>Metazoa</taxon>
        <taxon>Ecdysozoa</taxon>
        <taxon>Nematoda</taxon>
        <taxon>Chromadorea</taxon>
        <taxon>Rhabditida</taxon>
        <taxon>Tylenchina</taxon>
        <taxon>Panagrolaimomorpha</taxon>
        <taxon>Panagrolaimoidea</taxon>
        <taxon>Panagrolaimidae</taxon>
        <taxon>Panagrolaimus</taxon>
    </lineage>
</organism>
<proteinExistence type="inferred from homology"/>
<comment type="subcellular location">
    <subcellularLocation>
        <location evidence="1">Membrane</location>
        <topology evidence="1">Multi-pass membrane protein</topology>
    </subcellularLocation>
</comment>
<sequence length="207" mass="22364">MASTKLNPNSPAATTAQPPTAIKNAAEKAAAAAEKAANALSPSNTGEINSFGDIHPAVKNVLYNSNIAFLDKNFAKLETNTKIKREQYFYGALVLLAVYMMFGCGAGLLCNLIGFAYPAYASVKAVRTSNNNDNSQLLIYWTFFGALALFDVFADGIMEYFPIYFVAKCAILLYLGLPQTKGAIRVFEKVLNPLITKIQSILSPKSA</sequence>
<dbReference type="GO" id="GO:0016020">
    <property type="term" value="C:membrane"/>
    <property type="evidence" value="ECO:0007669"/>
    <property type="project" value="UniProtKB-SubCell"/>
</dbReference>
<evidence type="ECO:0000313" key="3">
    <source>
        <dbReference type="WBParaSite" id="PDA_v2.g9036.t1"/>
    </source>
</evidence>
<accession>A0A914QXL4</accession>
<name>A0A914QXL4_9BILA</name>
<dbReference type="InterPro" id="IPR004345">
    <property type="entry name" value="TB2_DP1_HVA22"/>
</dbReference>
<keyword evidence="2" id="KW-1185">Reference proteome</keyword>
<feature type="transmembrane region" description="Helical" evidence="1">
    <location>
        <begin position="88"/>
        <end position="117"/>
    </location>
</feature>
<feature type="transmembrane region" description="Helical" evidence="1">
    <location>
        <begin position="161"/>
        <end position="177"/>
    </location>
</feature>
<dbReference type="Pfam" id="PF03134">
    <property type="entry name" value="TB2_DP1_HVA22"/>
    <property type="match status" value="1"/>
</dbReference>
<dbReference type="AlphaFoldDB" id="A0A914QXL4"/>
<dbReference type="Proteomes" id="UP000887578">
    <property type="component" value="Unplaced"/>
</dbReference>
<evidence type="ECO:0000256" key="1">
    <source>
        <dbReference type="RuleBase" id="RU362006"/>
    </source>
</evidence>
<keyword evidence="1" id="KW-0812">Transmembrane</keyword>
<dbReference type="PANTHER" id="PTHR12300:SF34">
    <property type="entry name" value="RECEPTOR EXPRESSION-ENHANCING PROTEIN"/>
    <property type="match status" value="1"/>
</dbReference>
<protein>
    <recommendedName>
        <fullName evidence="1">Receptor expression-enhancing protein</fullName>
    </recommendedName>
</protein>
<keyword evidence="1" id="KW-0472">Membrane</keyword>
<dbReference type="WBParaSite" id="PDA_v2.g9036.t1">
    <property type="protein sequence ID" value="PDA_v2.g9036.t1"/>
    <property type="gene ID" value="PDA_v2.g9036"/>
</dbReference>
<keyword evidence="1" id="KW-1133">Transmembrane helix</keyword>